<keyword evidence="3" id="KW-1185">Reference proteome</keyword>
<protein>
    <recommendedName>
        <fullName evidence="4">Gametocyte-specific factor 1</fullName>
    </recommendedName>
</protein>
<accession>A0A9D4T3F6</accession>
<dbReference type="VEuPathDB" id="VectorBase:RSAN_040220"/>
<evidence type="ECO:0000313" key="3">
    <source>
        <dbReference type="Proteomes" id="UP000821837"/>
    </source>
</evidence>
<name>A0A9D4T3F6_RHISA</name>
<evidence type="ECO:0000256" key="1">
    <source>
        <dbReference type="SAM" id="MobiDB-lite"/>
    </source>
</evidence>
<reference evidence="2" key="1">
    <citation type="journal article" date="2020" name="Cell">
        <title>Large-Scale Comparative Analyses of Tick Genomes Elucidate Their Genetic Diversity and Vector Capacities.</title>
        <authorList>
            <consortium name="Tick Genome and Microbiome Consortium (TIGMIC)"/>
            <person name="Jia N."/>
            <person name="Wang J."/>
            <person name="Shi W."/>
            <person name="Du L."/>
            <person name="Sun Y."/>
            <person name="Zhan W."/>
            <person name="Jiang J.F."/>
            <person name="Wang Q."/>
            <person name="Zhang B."/>
            <person name="Ji P."/>
            <person name="Bell-Sakyi L."/>
            <person name="Cui X.M."/>
            <person name="Yuan T.T."/>
            <person name="Jiang B.G."/>
            <person name="Yang W.F."/>
            <person name="Lam T.T."/>
            <person name="Chang Q.C."/>
            <person name="Ding S.J."/>
            <person name="Wang X.J."/>
            <person name="Zhu J.G."/>
            <person name="Ruan X.D."/>
            <person name="Zhao L."/>
            <person name="Wei J.T."/>
            <person name="Ye R.Z."/>
            <person name="Que T.C."/>
            <person name="Du C.H."/>
            <person name="Zhou Y.H."/>
            <person name="Cheng J.X."/>
            <person name="Dai P.F."/>
            <person name="Guo W.B."/>
            <person name="Han X.H."/>
            <person name="Huang E.J."/>
            <person name="Li L.F."/>
            <person name="Wei W."/>
            <person name="Gao Y.C."/>
            <person name="Liu J.Z."/>
            <person name="Shao H.Z."/>
            <person name="Wang X."/>
            <person name="Wang C.C."/>
            <person name="Yang T.C."/>
            <person name="Huo Q.B."/>
            <person name="Li W."/>
            <person name="Chen H.Y."/>
            <person name="Chen S.E."/>
            <person name="Zhou L.G."/>
            <person name="Ni X.B."/>
            <person name="Tian J.H."/>
            <person name="Sheng Y."/>
            <person name="Liu T."/>
            <person name="Pan Y.S."/>
            <person name="Xia L.Y."/>
            <person name="Li J."/>
            <person name="Zhao F."/>
            <person name="Cao W.C."/>
        </authorList>
    </citation>
    <scope>NUCLEOTIDE SEQUENCE</scope>
    <source>
        <strain evidence="2">Rsan-2018</strain>
    </source>
</reference>
<sequence>MAMFTYSEHDMVQCPYGPDHKIKRTRIDINASKCRREVDHPCLRSCLFNPEHLMPPKTSEFRKHLETCPDWSSTLPVSQEDLDSQYVVPVTGASRPVFPEPEEIWEVGPTATSEPREPPVSPVFRQVHGLRPEERRLYYRWLFENDRTVDYAPAKQPKAKASSPCTNQSTHAVHAQAEARKPRDAQAASPRTVLNDVKWPSCAHACQLQTDSDPQILGPEGCHGQPAP</sequence>
<gene>
    <name evidence="2" type="ORF">HPB52_011024</name>
</gene>
<reference evidence="2" key="2">
    <citation type="submission" date="2021-09" db="EMBL/GenBank/DDBJ databases">
        <authorList>
            <person name="Jia N."/>
            <person name="Wang J."/>
            <person name="Shi W."/>
            <person name="Du L."/>
            <person name="Sun Y."/>
            <person name="Zhan W."/>
            <person name="Jiang J."/>
            <person name="Wang Q."/>
            <person name="Zhang B."/>
            <person name="Ji P."/>
            <person name="Sakyi L.B."/>
            <person name="Cui X."/>
            <person name="Yuan T."/>
            <person name="Jiang B."/>
            <person name="Yang W."/>
            <person name="Lam T.T.-Y."/>
            <person name="Chang Q."/>
            <person name="Ding S."/>
            <person name="Wang X."/>
            <person name="Zhu J."/>
            <person name="Ruan X."/>
            <person name="Zhao L."/>
            <person name="Wei J."/>
            <person name="Que T."/>
            <person name="Du C."/>
            <person name="Cheng J."/>
            <person name="Dai P."/>
            <person name="Han X."/>
            <person name="Huang E."/>
            <person name="Gao Y."/>
            <person name="Liu J."/>
            <person name="Shao H."/>
            <person name="Ye R."/>
            <person name="Li L."/>
            <person name="Wei W."/>
            <person name="Wang X."/>
            <person name="Wang C."/>
            <person name="Huo Q."/>
            <person name="Li W."/>
            <person name="Guo W."/>
            <person name="Chen H."/>
            <person name="Chen S."/>
            <person name="Zhou L."/>
            <person name="Zhou L."/>
            <person name="Ni X."/>
            <person name="Tian J."/>
            <person name="Zhou Y."/>
            <person name="Sheng Y."/>
            <person name="Liu T."/>
            <person name="Pan Y."/>
            <person name="Xia L."/>
            <person name="Li J."/>
            <person name="Zhao F."/>
            <person name="Cao W."/>
        </authorList>
    </citation>
    <scope>NUCLEOTIDE SEQUENCE</scope>
    <source>
        <strain evidence="2">Rsan-2018</strain>
        <tissue evidence="2">Larvae</tissue>
    </source>
</reference>
<dbReference type="Proteomes" id="UP000821837">
    <property type="component" value="Unassembled WGS sequence"/>
</dbReference>
<proteinExistence type="predicted"/>
<organism evidence="2 3">
    <name type="scientific">Rhipicephalus sanguineus</name>
    <name type="common">Brown dog tick</name>
    <name type="synonym">Ixodes sanguineus</name>
    <dbReference type="NCBI Taxonomy" id="34632"/>
    <lineage>
        <taxon>Eukaryota</taxon>
        <taxon>Metazoa</taxon>
        <taxon>Ecdysozoa</taxon>
        <taxon>Arthropoda</taxon>
        <taxon>Chelicerata</taxon>
        <taxon>Arachnida</taxon>
        <taxon>Acari</taxon>
        <taxon>Parasitiformes</taxon>
        <taxon>Ixodida</taxon>
        <taxon>Ixodoidea</taxon>
        <taxon>Ixodidae</taxon>
        <taxon>Rhipicephalinae</taxon>
        <taxon>Rhipicephalus</taxon>
        <taxon>Rhipicephalus</taxon>
    </lineage>
</organism>
<feature type="region of interest" description="Disordered" evidence="1">
    <location>
        <begin position="157"/>
        <end position="194"/>
    </location>
</feature>
<evidence type="ECO:0008006" key="4">
    <source>
        <dbReference type="Google" id="ProtNLM"/>
    </source>
</evidence>
<evidence type="ECO:0000313" key="2">
    <source>
        <dbReference type="EMBL" id="KAH7968762.1"/>
    </source>
</evidence>
<dbReference type="AlphaFoldDB" id="A0A9D4T3F6"/>
<dbReference type="EMBL" id="JABSTV010001248">
    <property type="protein sequence ID" value="KAH7968762.1"/>
    <property type="molecule type" value="Genomic_DNA"/>
</dbReference>
<comment type="caution">
    <text evidence="2">The sequence shown here is derived from an EMBL/GenBank/DDBJ whole genome shotgun (WGS) entry which is preliminary data.</text>
</comment>